<protein>
    <submittedName>
        <fullName evidence="3">MEI1 protein</fullName>
    </submittedName>
</protein>
<keyword evidence="1" id="KW-0175">Coiled coil</keyword>
<evidence type="ECO:0000256" key="2">
    <source>
        <dbReference type="SAM" id="MobiDB-lite"/>
    </source>
</evidence>
<feature type="compositionally biased region" description="Basic residues" evidence="2">
    <location>
        <begin position="354"/>
        <end position="364"/>
    </location>
</feature>
<gene>
    <name evidence="3" type="ORF">A2U01_0006156</name>
</gene>
<proteinExistence type="predicted"/>
<dbReference type="Proteomes" id="UP000265520">
    <property type="component" value="Unassembled WGS sequence"/>
</dbReference>
<dbReference type="AlphaFoldDB" id="A0A392MCT0"/>
<evidence type="ECO:0000256" key="1">
    <source>
        <dbReference type="SAM" id="Coils"/>
    </source>
</evidence>
<evidence type="ECO:0000313" key="3">
    <source>
        <dbReference type="EMBL" id="MCH85312.1"/>
    </source>
</evidence>
<accession>A0A392MCT0</accession>
<sequence>MAHSHSHSTHLDADSEDEHFDEQQEKIYAACSLLIQLGFNRKLFTIKNIYKHGYTDDEFLELIKPLASLTYMDEYDLNHLAQSANRCYAKLKPYHFQNFVDFTKWLYEANGKRTLEFLSNKNKNIVRKELTTAEVSVARMFIEYGASRKQERDRIREKIEELSIQQRKLEMEYESIDEELKRKLGPLYEYKEPGINELRIEAYKLYEEDCKSNGISPIPKHRDKGFKKVMELFGDVAKERLQLVSYLNDPVRQQKVRDFFKGKLFRMEHVTDGGETTIVYKFASDLCEEISSGNIVYKHESEVHEENSDGRKATVIYKFEPDMREKISNVPPHPDSKNAPKQKAKRQEQEHKGAAKKMKSVTLV</sequence>
<evidence type="ECO:0000313" key="4">
    <source>
        <dbReference type="Proteomes" id="UP000265520"/>
    </source>
</evidence>
<comment type="caution">
    <text evidence="3">The sequence shown here is derived from an EMBL/GenBank/DDBJ whole genome shotgun (WGS) entry which is preliminary data.</text>
</comment>
<name>A0A392MCT0_9FABA</name>
<keyword evidence="4" id="KW-1185">Reference proteome</keyword>
<reference evidence="3 4" key="1">
    <citation type="journal article" date="2018" name="Front. Plant Sci.">
        <title>Red Clover (Trifolium pratense) and Zigzag Clover (T. medium) - A Picture of Genomic Similarities and Differences.</title>
        <authorList>
            <person name="Dluhosova J."/>
            <person name="Istvanek J."/>
            <person name="Nedelnik J."/>
            <person name="Repkova J."/>
        </authorList>
    </citation>
    <scope>NUCLEOTIDE SEQUENCE [LARGE SCALE GENOMIC DNA]</scope>
    <source>
        <strain evidence="4">cv. 10/8</strain>
        <tissue evidence="3">Leaf</tissue>
    </source>
</reference>
<feature type="region of interest" description="Disordered" evidence="2">
    <location>
        <begin position="324"/>
        <end position="364"/>
    </location>
</feature>
<feature type="coiled-coil region" evidence="1">
    <location>
        <begin position="148"/>
        <end position="179"/>
    </location>
</feature>
<dbReference type="EMBL" id="LXQA010008268">
    <property type="protein sequence ID" value="MCH85312.1"/>
    <property type="molecule type" value="Genomic_DNA"/>
</dbReference>
<organism evidence="3 4">
    <name type="scientific">Trifolium medium</name>
    <dbReference type="NCBI Taxonomy" id="97028"/>
    <lineage>
        <taxon>Eukaryota</taxon>
        <taxon>Viridiplantae</taxon>
        <taxon>Streptophyta</taxon>
        <taxon>Embryophyta</taxon>
        <taxon>Tracheophyta</taxon>
        <taxon>Spermatophyta</taxon>
        <taxon>Magnoliopsida</taxon>
        <taxon>eudicotyledons</taxon>
        <taxon>Gunneridae</taxon>
        <taxon>Pentapetalae</taxon>
        <taxon>rosids</taxon>
        <taxon>fabids</taxon>
        <taxon>Fabales</taxon>
        <taxon>Fabaceae</taxon>
        <taxon>Papilionoideae</taxon>
        <taxon>50 kb inversion clade</taxon>
        <taxon>NPAAA clade</taxon>
        <taxon>Hologalegina</taxon>
        <taxon>IRL clade</taxon>
        <taxon>Trifolieae</taxon>
        <taxon>Trifolium</taxon>
    </lineage>
</organism>